<feature type="region of interest" description="Disordered" evidence="7">
    <location>
        <begin position="118"/>
        <end position="142"/>
    </location>
</feature>
<feature type="compositionally biased region" description="Acidic residues" evidence="7">
    <location>
        <begin position="75"/>
        <end position="84"/>
    </location>
</feature>
<feature type="compositionally biased region" description="Polar residues" evidence="7">
    <location>
        <begin position="87"/>
        <end position="96"/>
    </location>
</feature>
<comment type="function">
    <text evidence="1">May play an important role in spermatogenesis and/or testis development.</text>
</comment>
<evidence type="ECO:0000256" key="2">
    <source>
        <dbReference type="ARBA" id="ARBA00022245"/>
    </source>
</evidence>
<evidence type="ECO:0000256" key="4">
    <source>
        <dbReference type="ARBA" id="ARBA00022553"/>
    </source>
</evidence>
<proteinExistence type="predicted"/>
<protein>
    <recommendedName>
        <fullName evidence="2">Male-enhanced antigen 1</fullName>
    </recommendedName>
</protein>
<dbReference type="Ensembl" id="ENSXETT00000123613">
    <property type="protein sequence ID" value="ENSXETP00000112920"/>
    <property type="gene ID" value="ENSXETG00000034980"/>
</dbReference>
<organism evidence="8">
    <name type="scientific">Xenopus tropicalis</name>
    <name type="common">Western clawed frog</name>
    <name type="synonym">Silurana tropicalis</name>
    <dbReference type="NCBI Taxonomy" id="8364"/>
    <lineage>
        <taxon>Eukaryota</taxon>
        <taxon>Metazoa</taxon>
        <taxon>Chordata</taxon>
        <taxon>Craniata</taxon>
        <taxon>Vertebrata</taxon>
        <taxon>Euteleostomi</taxon>
        <taxon>Amphibia</taxon>
        <taxon>Batrachia</taxon>
        <taxon>Anura</taxon>
        <taxon>Pipoidea</taxon>
        <taxon>Pipidae</taxon>
        <taxon>Xenopodinae</taxon>
        <taxon>Xenopus</taxon>
        <taxon>Silurana</taxon>
    </lineage>
</organism>
<dbReference type="Bgee" id="ENSXETG00000034980">
    <property type="expression patterns" value="Expressed in neurula embryo and 13 other cell types or tissues"/>
</dbReference>
<evidence type="ECO:0000256" key="6">
    <source>
        <dbReference type="ARBA" id="ARBA00022871"/>
    </source>
</evidence>
<feature type="compositionally biased region" description="Acidic residues" evidence="7">
    <location>
        <begin position="124"/>
        <end position="133"/>
    </location>
</feature>
<keyword evidence="4" id="KW-0597">Phosphoprotein</keyword>
<dbReference type="GeneTree" id="ENSGT00390000016927"/>
<name>A0A803JY32_XENTR</name>
<evidence type="ECO:0000256" key="7">
    <source>
        <dbReference type="SAM" id="MobiDB-lite"/>
    </source>
</evidence>
<keyword evidence="6" id="KW-0744">Spermatogenesis</keyword>
<reference evidence="8" key="1">
    <citation type="journal article" date="2010" name="Science">
        <title>The genome of the Western clawed frog Xenopus tropicalis.</title>
        <authorList>
            <person name="Hellsten U."/>
            <person name="Harland R.M."/>
            <person name="Gilchrist M.J."/>
            <person name="Hendrix D."/>
            <person name="Jurka J."/>
            <person name="Kapitonov V."/>
            <person name="Ovcharenko I."/>
            <person name="Putnam N.H."/>
            <person name="Shu S."/>
            <person name="Taher L."/>
            <person name="Blitz I.L."/>
            <person name="Blumberg B."/>
            <person name="Dichmann D.S."/>
            <person name="Dubchak I."/>
            <person name="Amaya E."/>
            <person name="Detter J.C."/>
            <person name="Fletcher R."/>
            <person name="Gerhard D.S."/>
            <person name="Goodstein D."/>
            <person name="Graves T."/>
            <person name="Grigoriev I.V."/>
            <person name="Grimwood J."/>
            <person name="Kawashima T."/>
            <person name="Lindquist E."/>
            <person name="Lucas S.M."/>
            <person name="Mead P.E."/>
            <person name="Mitros T."/>
            <person name="Ogino H."/>
            <person name="Ohta Y."/>
            <person name="Poliakov A.V."/>
            <person name="Pollet N."/>
            <person name="Robert J."/>
            <person name="Salamov A."/>
            <person name="Sater A.K."/>
            <person name="Schmutz J."/>
            <person name="Terry A."/>
            <person name="Vize P.D."/>
            <person name="Warren W.C."/>
            <person name="Wells D."/>
            <person name="Wills A."/>
            <person name="Wilson R.K."/>
            <person name="Zimmerman L.B."/>
            <person name="Zorn A.M."/>
            <person name="Grainger R."/>
            <person name="Grammer T."/>
            <person name="Khokha M.K."/>
            <person name="Richardson P.M."/>
            <person name="Rokhsar D.S."/>
        </authorList>
    </citation>
    <scope>NUCLEOTIDE SEQUENCE [LARGE SCALE GENOMIC DNA]</scope>
    <source>
        <strain evidence="8">Nigerian</strain>
    </source>
</reference>
<dbReference type="InParanoid" id="A0A803JY32"/>
<feature type="region of interest" description="Disordered" evidence="7">
    <location>
        <begin position="1"/>
        <end position="105"/>
    </location>
</feature>
<dbReference type="GO" id="GO:0007283">
    <property type="term" value="P:spermatogenesis"/>
    <property type="evidence" value="ECO:0007669"/>
    <property type="project" value="UniProtKB-KW"/>
</dbReference>
<keyword evidence="3" id="KW-0217">Developmental protein</keyword>
<accession>A0A803JY32</accession>
<evidence type="ECO:0000313" key="8">
    <source>
        <dbReference type="Ensembl" id="ENSXETP00000112920"/>
    </source>
</evidence>
<dbReference type="FunCoup" id="A0A803JY32">
    <property type="interactions" value="808"/>
</dbReference>
<keyword evidence="5" id="KW-0221">Differentiation</keyword>
<sequence length="195" mass="21406">MALGQGWEVQSPEWEPMGGRYRARSGNPWVGGTEPGVGTHGWEGQLPDKMGPERVFPNQSDELGDAQDATVEWSGGEEEEEDGEVQSGYQYQPLNQDPEEGTQTEGDIQERLQAMRLHLPEPPADSEDEEEREEAASSIPMDPAHVELVKKAMAGVTLPSLSVPLWAEQISDADWEHLVHQTIQSRAAAPPSGKK</sequence>
<dbReference type="GO" id="GO:0030154">
    <property type="term" value="P:cell differentiation"/>
    <property type="evidence" value="ECO:0007669"/>
    <property type="project" value="UniProtKB-KW"/>
</dbReference>
<reference evidence="8" key="2">
    <citation type="submission" date="2021-03" db="UniProtKB">
        <authorList>
            <consortium name="Ensembl"/>
        </authorList>
    </citation>
    <scope>IDENTIFICATION</scope>
</reference>
<gene>
    <name evidence="8" type="primary">mea1</name>
</gene>
<dbReference type="InterPro" id="IPR009685">
    <property type="entry name" value="MEA1"/>
</dbReference>
<dbReference type="Pfam" id="PF06910">
    <property type="entry name" value="MEA1"/>
    <property type="match status" value="1"/>
</dbReference>
<evidence type="ECO:0000256" key="3">
    <source>
        <dbReference type="ARBA" id="ARBA00022473"/>
    </source>
</evidence>
<dbReference type="PANTHER" id="PTHR17005">
    <property type="entry name" value="MALE-ENHANCED ANTIGEN-1"/>
    <property type="match status" value="1"/>
</dbReference>
<evidence type="ECO:0000256" key="5">
    <source>
        <dbReference type="ARBA" id="ARBA00022782"/>
    </source>
</evidence>
<evidence type="ECO:0000256" key="1">
    <source>
        <dbReference type="ARBA" id="ARBA00002540"/>
    </source>
</evidence>
<dbReference type="AlphaFoldDB" id="A0A803JY32"/>